<keyword evidence="2" id="KW-1185">Reference proteome</keyword>
<feature type="non-terminal residue" evidence="1">
    <location>
        <position position="1"/>
    </location>
</feature>
<reference evidence="1 2" key="1">
    <citation type="journal article" date="2021" name="BMC Genomics">
        <title>Datura genome reveals duplications of psychoactive alkaloid biosynthetic genes and high mutation rate following tissue culture.</title>
        <authorList>
            <person name="Rajewski A."/>
            <person name="Carter-House D."/>
            <person name="Stajich J."/>
            <person name="Litt A."/>
        </authorList>
    </citation>
    <scope>NUCLEOTIDE SEQUENCE [LARGE SCALE GENOMIC DNA]</scope>
    <source>
        <strain evidence="1">AR-01</strain>
    </source>
</reference>
<dbReference type="Proteomes" id="UP000823775">
    <property type="component" value="Unassembled WGS sequence"/>
</dbReference>
<feature type="non-terminal residue" evidence="1">
    <location>
        <position position="52"/>
    </location>
</feature>
<evidence type="ECO:0000313" key="1">
    <source>
        <dbReference type="EMBL" id="MCE3052288.1"/>
    </source>
</evidence>
<accession>A0ABS8WN94</accession>
<name>A0ABS8WN94_DATST</name>
<sequence length="52" mass="5878">PKPPLVEIIRFGAFALTVLKRVYKGKPRPPLVEIVCFGAFAPHDFKMRLQGK</sequence>
<proteinExistence type="predicted"/>
<organism evidence="1 2">
    <name type="scientific">Datura stramonium</name>
    <name type="common">Jimsonweed</name>
    <name type="synonym">Common thornapple</name>
    <dbReference type="NCBI Taxonomy" id="4076"/>
    <lineage>
        <taxon>Eukaryota</taxon>
        <taxon>Viridiplantae</taxon>
        <taxon>Streptophyta</taxon>
        <taxon>Embryophyta</taxon>
        <taxon>Tracheophyta</taxon>
        <taxon>Spermatophyta</taxon>
        <taxon>Magnoliopsida</taxon>
        <taxon>eudicotyledons</taxon>
        <taxon>Gunneridae</taxon>
        <taxon>Pentapetalae</taxon>
        <taxon>asterids</taxon>
        <taxon>lamiids</taxon>
        <taxon>Solanales</taxon>
        <taxon>Solanaceae</taxon>
        <taxon>Solanoideae</taxon>
        <taxon>Datureae</taxon>
        <taxon>Datura</taxon>
    </lineage>
</organism>
<protein>
    <submittedName>
        <fullName evidence="1">Uncharacterized protein</fullName>
    </submittedName>
</protein>
<comment type="caution">
    <text evidence="1">The sequence shown here is derived from an EMBL/GenBank/DDBJ whole genome shotgun (WGS) entry which is preliminary data.</text>
</comment>
<dbReference type="EMBL" id="JACEIK010009390">
    <property type="protein sequence ID" value="MCE3052288.1"/>
    <property type="molecule type" value="Genomic_DNA"/>
</dbReference>
<gene>
    <name evidence="1" type="ORF">HAX54_052101</name>
</gene>
<evidence type="ECO:0000313" key="2">
    <source>
        <dbReference type="Proteomes" id="UP000823775"/>
    </source>
</evidence>